<dbReference type="AlphaFoldDB" id="A0A7W7CGR2"/>
<feature type="compositionally biased region" description="Pro residues" evidence="1">
    <location>
        <begin position="83"/>
        <end position="96"/>
    </location>
</feature>
<comment type="caution">
    <text evidence="2">The sequence shown here is derived from an EMBL/GenBank/DDBJ whole genome shotgun (WGS) entry which is preliminary data.</text>
</comment>
<reference evidence="2 3" key="1">
    <citation type="submission" date="2020-08" db="EMBL/GenBank/DDBJ databases">
        <title>Sequencing the genomes of 1000 actinobacteria strains.</title>
        <authorList>
            <person name="Klenk H.-P."/>
        </authorList>
    </citation>
    <scope>NUCLEOTIDE SEQUENCE [LARGE SCALE GENOMIC DNA]</scope>
    <source>
        <strain evidence="2 3">DSM 44230</strain>
    </source>
</reference>
<feature type="region of interest" description="Disordered" evidence="1">
    <location>
        <begin position="266"/>
        <end position="329"/>
    </location>
</feature>
<accession>A0A7W7CGR2</accession>
<sequence>MAVLGGCPQWTVVVRDGWPQRGFSAASAGRRRGASAGGATRGRGALRGAAGPGAGSLSLRGRAGQPRGGGREPGRGAGVGEPSPQPGRPGRWPVPAPAARSGSLVGQAPEARAFRCRFAASTSAPAQHPAGSLPALPRPGLQLERACPQSAIAAPTGLADLLGPGACRGRGRAHCRWAESLCPSRGPWPLALRARALPLTLAPTSGHWRPAVASGRGWSLSRPAPSRAGVRRRHRSSAERKNGCFGCLGVWILSLDRVVRDPARLSDYPRPSAPYRLNQPKPASPPHLSTPTASRASTESVPNPRRVESQQHSRSAAEPRTLAAHPSRA</sequence>
<gene>
    <name evidence="2" type="ORF">HNR67_005307</name>
</gene>
<dbReference type="EMBL" id="JACHMH010000001">
    <property type="protein sequence ID" value="MBB4679189.1"/>
    <property type="molecule type" value="Genomic_DNA"/>
</dbReference>
<proteinExistence type="predicted"/>
<keyword evidence="3" id="KW-1185">Reference proteome</keyword>
<feature type="region of interest" description="Disordered" evidence="1">
    <location>
        <begin position="24"/>
        <end position="106"/>
    </location>
</feature>
<evidence type="ECO:0000313" key="3">
    <source>
        <dbReference type="Proteomes" id="UP000533598"/>
    </source>
</evidence>
<name>A0A7W7CGR2_9PSEU</name>
<feature type="compositionally biased region" description="Polar residues" evidence="1">
    <location>
        <begin position="287"/>
        <end position="301"/>
    </location>
</feature>
<evidence type="ECO:0000313" key="2">
    <source>
        <dbReference type="EMBL" id="MBB4679189.1"/>
    </source>
</evidence>
<organism evidence="2 3">
    <name type="scientific">Crossiella cryophila</name>
    <dbReference type="NCBI Taxonomy" id="43355"/>
    <lineage>
        <taxon>Bacteria</taxon>
        <taxon>Bacillati</taxon>
        <taxon>Actinomycetota</taxon>
        <taxon>Actinomycetes</taxon>
        <taxon>Pseudonocardiales</taxon>
        <taxon>Pseudonocardiaceae</taxon>
        <taxon>Crossiella</taxon>
    </lineage>
</organism>
<protein>
    <submittedName>
        <fullName evidence="2">Uncharacterized protein</fullName>
    </submittedName>
</protein>
<evidence type="ECO:0000256" key="1">
    <source>
        <dbReference type="SAM" id="MobiDB-lite"/>
    </source>
</evidence>
<dbReference type="Proteomes" id="UP000533598">
    <property type="component" value="Unassembled WGS sequence"/>
</dbReference>
<feature type="region of interest" description="Disordered" evidence="1">
    <location>
        <begin position="212"/>
        <end position="236"/>
    </location>
</feature>
<feature type="compositionally biased region" description="Basic and acidic residues" evidence="1">
    <location>
        <begin position="305"/>
        <end position="317"/>
    </location>
</feature>
<feature type="compositionally biased region" description="Low complexity" evidence="1">
    <location>
        <begin position="42"/>
        <end position="65"/>
    </location>
</feature>